<dbReference type="SUPFAM" id="SSF54373">
    <property type="entry name" value="FAD-linked reductases, C-terminal domain"/>
    <property type="match status" value="1"/>
</dbReference>
<keyword evidence="5" id="KW-0732">Signal</keyword>
<dbReference type="SUPFAM" id="SSF51905">
    <property type="entry name" value="FAD/NAD(P)-binding domain"/>
    <property type="match status" value="1"/>
</dbReference>
<feature type="binding site" evidence="3">
    <location>
        <position position="271"/>
    </location>
    <ligand>
        <name>FAD</name>
        <dbReference type="ChEBI" id="CHEBI:57692"/>
    </ligand>
</feature>
<dbReference type="Gene3D" id="3.30.560.10">
    <property type="entry name" value="Glucose Oxidase, domain 3"/>
    <property type="match status" value="1"/>
</dbReference>
<dbReference type="Proteomes" id="UP000053599">
    <property type="component" value="Unassembled WGS sequence"/>
</dbReference>
<protein>
    <recommendedName>
        <fullName evidence="6 7">Glucose-methanol-choline oxidoreductase N-terminal domain-containing protein</fullName>
    </recommendedName>
</protein>
<dbReference type="GO" id="GO:0050660">
    <property type="term" value="F:flavin adenine dinucleotide binding"/>
    <property type="evidence" value="ECO:0007669"/>
    <property type="project" value="InterPro"/>
</dbReference>
<dbReference type="AlphaFoldDB" id="A0A0D1YBK6"/>
<dbReference type="InterPro" id="IPR000172">
    <property type="entry name" value="GMC_OxRdtase_N"/>
</dbReference>
<feature type="domain" description="Glucose-methanol-choline oxidoreductase N-terminal" evidence="7">
    <location>
        <begin position="317"/>
        <end position="331"/>
    </location>
</feature>
<evidence type="ECO:0000256" key="5">
    <source>
        <dbReference type="SAM" id="SignalP"/>
    </source>
</evidence>
<organism evidence="8 9">
    <name type="scientific">Exophiala sideris</name>
    <dbReference type="NCBI Taxonomy" id="1016849"/>
    <lineage>
        <taxon>Eukaryota</taxon>
        <taxon>Fungi</taxon>
        <taxon>Dikarya</taxon>
        <taxon>Ascomycota</taxon>
        <taxon>Pezizomycotina</taxon>
        <taxon>Eurotiomycetes</taxon>
        <taxon>Chaetothyriomycetidae</taxon>
        <taxon>Chaetothyriales</taxon>
        <taxon>Herpotrichiellaceae</taxon>
        <taxon>Exophiala</taxon>
    </lineage>
</organism>
<comment type="similarity">
    <text evidence="1 4">Belongs to the GMC oxidoreductase family.</text>
</comment>
<evidence type="ECO:0000313" key="8">
    <source>
        <dbReference type="EMBL" id="KIV78209.1"/>
    </source>
</evidence>
<evidence type="ECO:0000256" key="4">
    <source>
        <dbReference type="RuleBase" id="RU003968"/>
    </source>
</evidence>
<evidence type="ECO:0000259" key="6">
    <source>
        <dbReference type="PROSITE" id="PS00623"/>
    </source>
</evidence>
<name>A0A0D1YBK6_9EURO</name>
<dbReference type="InterPro" id="IPR012132">
    <property type="entry name" value="GMC_OxRdtase"/>
</dbReference>
<dbReference type="HOGENOM" id="CLU_002865_6_3_1"/>
<dbReference type="OrthoDB" id="269227at2759"/>
<evidence type="ECO:0000256" key="1">
    <source>
        <dbReference type="ARBA" id="ARBA00010790"/>
    </source>
</evidence>
<keyword evidence="4" id="KW-0285">Flavoprotein</keyword>
<feature type="binding site" evidence="3">
    <location>
        <position position="128"/>
    </location>
    <ligand>
        <name>FAD</name>
        <dbReference type="ChEBI" id="CHEBI:57692"/>
    </ligand>
</feature>
<keyword evidence="3 4" id="KW-0274">FAD</keyword>
<feature type="active site" description="Proton donor" evidence="2">
    <location>
        <position position="567"/>
    </location>
</feature>
<feature type="active site" description="Proton acceptor" evidence="2">
    <location>
        <position position="610"/>
    </location>
</feature>
<dbReference type="PIRSF" id="PIRSF000137">
    <property type="entry name" value="Alcohol_oxidase"/>
    <property type="match status" value="1"/>
</dbReference>
<gene>
    <name evidence="8" type="ORF">PV11_09950</name>
</gene>
<evidence type="ECO:0000313" key="9">
    <source>
        <dbReference type="Proteomes" id="UP000053599"/>
    </source>
</evidence>
<dbReference type="Pfam" id="PF05199">
    <property type="entry name" value="GMC_oxred_C"/>
    <property type="match status" value="1"/>
</dbReference>
<dbReference type="GO" id="GO:0044550">
    <property type="term" value="P:secondary metabolite biosynthetic process"/>
    <property type="evidence" value="ECO:0007669"/>
    <property type="project" value="TreeGrafter"/>
</dbReference>
<dbReference type="Gene3D" id="3.50.50.60">
    <property type="entry name" value="FAD/NAD(P)-binding domain"/>
    <property type="match status" value="1"/>
</dbReference>
<reference evidence="8 9" key="1">
    <citation type="submission" date="2015-01" db="EMBL/GenBank/DDBJ databases">
        <title>The Genome Sequence of Exophiala sideris CBS121828.</title>
        <authorList>
            <consortium name="The Broad Institute Genomics Platform"/>
            <person name="Cuomo C."/>
            <person name="de Hoog S."/>
            <person name="Gorbushina A."/>
            <person name="Stielow B."/>
            <person name="Teixiera M."/>
            <person name="Abouelleil A."/>
            <person name="Chapman S.B."/>
            <person name="Priest M."/>
            <person name="Young S.K."/>
            <person name="Wortman J."/>
            <person name="Nusbaum C."/>
            <person name="Birren B."/>
        </authorList>
    </citation>
    <scope>NUCLEOTIDE SEQUENCE [LARGE SCALE GENOMIC DNA]</scope>
    <source>
        <strain evidence="8 9">CBS 121828</strain>
    </source>
</reference>
<evidence type="ECO:0000256" key="2">
    <source>
        <dbReference type="PIRSR" id="PIRSR000137-1"/>
    </source>
</evidence>
<proteinExistence type="inferred from homology"/>
<feature type="signal peptide" evidence="5">
    <location>
        <begin position="1"/>
        <end position="25"/>
    </location>
</feature>
<accession>A0A0D1YBK6</accession>
<dbReference type="PANTHER" id="PTHR11552:SF115">
    <property type="entry name" value="DEHYDROGENASE XPTC-RELATED"/>
    <property type="match status" value="1"/>
</dbReference>
<dbReference type="Pfam" id="PF00732">
    <property type="entry name" value="GMC_oxred_N"/>
    <property type="match status" value="1"/>
</dbReference>
<dbReference type="InterPro" id="IPR036188">
    <property type="entry name" value="FAD/NAD-bd_sf"/>
</dbReference>
<evidence type="ECO:0000259" key="7">
    <source>
        <dbReference type="PROSITE" id="PS00624"/>
    </source>
</evidence>
<dbReference type="PROSITE" id="PS00623">
    <property type="entry name" value="GMC_OXRED_1"/>
    <property type="match status" value="1"/>
</dbReference>
<evidence type="ECO:0000256" key="3">
    <source>
        <dbReference type="PIRSR" id="PIRSR000137-2"/>
    </source>
</evidence>
<dbReference type="PANTHER" id="PTHR11552">
    <property type="entry name" value="GLUCOSE-METHANOL-CHOLINE GMC OXIDOREDUCTASE"/>
    <property type="match status" value="1"/>
</dbReference>
<sequence>MAFKMLARSKLVITVISALSACIQASPVASSPWTTWDETPSAKSADFIIVGGGTAGLTVAARLIQANFTVLVVEAGGFPDSYGLPYDSPALTGDLVNTPLDWNFSSLAIPGLNGRVLKQHRGRALGGTSSINGLTYGRGSASVYNNWEALGNPGWGWDDIEEYFERTWKFPAPTNTSAYRTYDASLYSDAAGPGVLGYTNYNPPSIPAFVENLPSIGIPIATDLNSGNNIGGKHEVSTLNPATQTRVSSYIAFWNILSASPNFKAVTFAVVEKILFKTPSGSSTPMAHGVEYSVTASDGTKSTQTAYADKEVILSAGTLQTPQVLMLSGIGPRATLESLDIPVVYENEWVGKHLRDATSFSMVVKVTDEASTNKFQQSMAEQQAAEIAKASDPTSDTNPLNTDDGNTGPAFCFAKLNASDLEAVGASYLLANQSDQAHYEIILWTSLYPLPKALPTLSNYYDFSNLAQESYVSLASYMLVPTTAGNISINSKDASANPVINLPFYEAESDLNIQILVLKRLRKLIAQPSFAKYTVGPANGEIVPGPKVQSEEDIITFIRETTVSTDHQSGTAAMRPLDDEGVVSPTLEVYGVSGLRVVDASIMPVFVDQHPTAAIYMIAEKAAQMIADKYGHTIQL</sequence>
<dbReference type="EMBL" id="KN846954">
    <property type="protein sequence ID" value="KIV78209.1"/>
    <property type="molecule type" value="Genomic_DNA"/>
</dbReference>
<comment type="cofactor">
    <cofactor evidence="3">
        <name>FAD</name>
        <dbReference type="ChEBI" id="CHEBI:57692"/>
    </cofactor>
</comment>
<dbReference type="STRING" id="1016849.A0A0D1YBK6"/>
<dbReference type="InterPro" id="IPR007867">
    <property type="entry name" value="GMC_OxRtase_C"/>
</dbReference>
<dbReference type="GO" id="GO:0016614">
    <property type="term" value="F:oxidoreductase activity, acting on CH-OH group of donors"/>
    <property type="evidence" value="ECO:0007669"/>
    <property type="project" value="InterPro"/>
</dbReference>
<dbReference type="PROSITE" id="PS00624">
    <property type="entry name" value="GMC_OXRED_2"/>
    <property type="match status" value="1"/>
</dbReference>
<feature type="chain" id="PRO_5002236965" description="Glucose-methanol-choline oxidoreductase N-terminal domain-containing protein" evidence="5">
    <location>
        <begin position="26"/>
        <end position="636"/>
    </location>
</feature>
<feature type="domain" description="Glucose-methanol-choline oxidoreductase N-terminal" evidence="6">
    <location>
        <begin position="122"/>
        <end position="145"/>
    </location>
</feature>
<dbReference type="PROSITE" id="PS51257">
    <property type="entry name" value="PROKAR_LIPOPROTEIN"/>
    <property type="match status" value="1"/>
</dbReference>